<dbReference type="FunFam" id="3.40.50.300:FF:000299">
    <property type="entry name" value="ABC transporter ATP-binding protein/permease"/>
    <property type="match status" value="1"/>
</dbReference>
<evidence type="ECO:0000256" key="7">
    <source>
        <dbReference type="ARBA" id="ARBA00022840"/>
    </source>
</evidence>
<dbReference type="Gene3D" id="1.20.1560.10">
    <property type="entry name" value="ABC transporter type 1, transmembrane domain"/>
    <property type="match status" value="1"/>
</dbReference>
<evidence type="ECO:0000256" key="2">
    <source>
        <dbReference type="ARBA" id="ARBA00022448"/>
    </source>
</evidence>
<keyword evidence="7" id="KW-0067">ATP-binding</keyword>
<dbReference type="InterPro" id="IPR017871">
    <property type="entry name" value="ABC_transporter-like_CS"/>
</dbReference>
<dbReference type="CDD" id="cd18779">
    <property type="entry name" value="ABC_6TM_T1SS_like"/>
    <property type="match status" value="1"/>
</dbReference>
<evidence type="ECO:0000256" key="1">
    <source>
        <dbReference type="ARBA" id="ARBA00004651"/>
    </source>
</evidence>
<dbReference type="RefSeq" id="WP_120556225.1">
    <property type="nucleotide sequence ID" value="NZ_RAWK01000085.1"/>
</dbReference>
<keyword evidence="5" id="KW-0547">Nucleotide-binding</keyword>
<feature type="domain" description="ABC transmembrane type-1" evidence="12">
    <location>
        <begin position="185"/>
        <end position="464"/>
    </location>
</feature>
<evidence type="ECO:0000256" key="9">
    <source>
        <dbReference type="ARBA" id="ARBA00023136"/>
    </source>
</evidence>
<feature type="transmembrane region" description="Helical" evidence="10">
    <location>
        <begin position="319"/>
        <end position="338"/>
    </location>
</feature>
<feature type="transmembrane region" description="Helical" evidence="10">
    <location>
        <begin position="292"/>
        <end position="313"/>
    </location>
</feature>
<dbReference type="EMBL" id="RAWK01000085">
    <property type="protein sequence ID" value="RKH66128.1"/>
    <property type="molecule type" value="Genomic_DNA"/>
</dbReference>
<dbReference type="SUPFAM" id="SSF90123">
    <property type="entry name" value="ABC transporter transmembrane region"/>
    <property type="match status" value="1"/>
</dbReference>
<dbReference type="GO" id="GO:0006508">
    <property type="term" value="P:proteolysis"/>
    <property type="evidence" value="ECO:0007669"/>
    <property type="project" value="InterPro"/>
</dbReference>
<keyword evidence="2" id="KW-0813">Transport</keyword>
<dbReference type="PROSITE" id="PS50929">
    <property type="entry name" value="ABC_TM1F"/>
    <property type="match status" value="1"/>
</dbReference>
<evidence type="ECO:0000313" key="14">
    <source>
        <dbReference type="EMBL" id="RKH66128.1"/>
    </source>
</evidence>
<dbReference type="Gene3D" id="3.40.50.300">
    <property type="entry name" value="P-loop containing nucleotide triphosphate hydrolases"/>
    <property type="match status" value="1"/>
</dbReference>
<feature type="domain" description="ABC transporter" evidence="11">
    <location>
        <begin position="497"/>
        <end position="730"/>
    </location>
</feature>
<dbReference type="InterPro" id="IPR036640">
    <property type="entry name" value="ABC1_TM_sf"/>
</dbReference>
<dbReference type="GO" id="GO:0016887">
    <property type="term" value="F:ATP hydrolysis activity"/>
    <property type="evidence" value="ECO:0007669"/>
    <property type="project" value="InterPro"/>
</dbReference>
<dbReference type="Proteomes" id="UP000267003">
    <property type="component" value="Unassembled WGS sequence"/>
</dbReference>
<dbReference type="GO" id="GO:0005524">
    <property type="term" value="F:ATP binding"/>
    <property type="evidence" value="ECO:0007669"/>
    <property type="project" value="UniProtKB-KW"/>
</dbReference>
<dbReference type="Pfam" id="PF00005">
    <property type="entry name" value="ABC_tran"/>
    <property type="match status" value="1"/>
</dbReference>
<accession>A0A3A8QDD0</accession>
<dbReference type="Pfam" id="PF03412">
    <property type="entry name" value="Peptidase_C39"/>
    <property type="match status" value="1"/>
</dbReference>
<keyword evidence="4 10" id="KW-0812">Transmembrane</keyword>
<evidence type="ECO:0000256" key="10">
    <source>
        <dbReference type="SAM" id="Phobius"/>
    </source>
</evidence>
<reference evidence="15" key="1">
    <citation type="submission" date="2018-09" db="EMBL/GenBank/DDBJ databases">
        <authorList>
            <person name="Livingstone P.G."/>
            <person name="Whitworth D.E."/>
        </authorList>
    </citation>
    <scope>NUCLEOTIDE SEQUENCE [LARGE SCALE GENOMIC DNA]</scope>
    <source>
        <strain evidence="15">AB050A</strain>
    </source>
</reference>
<evidence type="ECO:0000259" key="12">
    <source>
        <dbReference type="PROSITE" id="PS50929"/>
    </source>
</evidence>
<keyword evidence="15" id="KW-1185">Reference proteome</keyword>
<evidence type="ECO:0000256" key="4">
    <source>
        <dbReference type="ARBA" id="ARBA00022692"/>
    </source>
</evidence>
<keyword evidence="8 10" id="KW-1133">Transmembrane helix</keyword>
<dbReference type="PANTHER" id="PTHR43394">
    <property type="entry name" value="ATP-DEPENDENT PERMEASE MDL1, MITOCHONDRIAL"/>
    <property type="match status" value="1"/>
</dbReference>
<evidence type="ECO:0000256" key="3">
    <source>
        <dbReference type="ARBA" id="ARBA00022475"/>
    </source>
</evidence>
<dbReference type="Pfam" id="PF00664">
    <property type="entry name" value="ABC_membrane"/>
    <property type="match status" value="1"/>
</dbReference>
<dbReference type="PROSITE" id="PS00211">
    <property type="entry name" value="ABC_TRANSPORTER_1"/>
    <property type="match status" value="1"/>
</dbReference>
<dbReference type="OrthoDB" id="9760168at2"/>
<sequence length="732" mass="79754">MTDEAGRGLLERFPALKRLQEAARGRRIPEVRQMTPAECGIACLAMVLGFHGRGVGLDDVRMVTGAAQDGLAAAHLLTAGRAFGLRGRGVSIDLDGVPFLPAASVLHWKFTHYVVFERWVPEGVHILDPAQGRRFVSMEQFRQFFTGVALLFEPGEGFVRSPGKPRRMSRYVEKFARQSQTLTRVFVLSLMLQVLTLSIPLLTGLVVDRVVPRGDYHLLLVLGVGLGALVCFHLLTSLVRSHLLLELRTRIDSDMTLGFLEHLVSLAYPFFQVRSAGDLMARLNVTSTVREVLSSSLVSTLLDGLLVVLYFLILAVANPGTALLVGGLGALQVLVFLVSRRKQRTLLAQNLELDARNQSYQIEMLTGMQTLKAFGAEHRAVQHYSGLFVDVLNVTLARGRLTAWVDALSGTLRLSAPLLLLCLGALQVLEGRMSLGTMLSLNALAVALLTPLANLVTTMGQLQLVGSYIERIDDVLDTPVEREPSRPESSVDLQGRIEMERVSFRFGPMSPMIIQDVSVRIEPGQLVAIVGRSGAGKSTLANLLLGLYLPTGGRVLYDGVDLAELSLGAVRGQVGIVLQEPSFFGTTLRANIALSDPTASPERILGAAKQAQIHDEILAMPLKYDTPLADRGMSLSGGQRQRLALARALVRNPKILLLDEATSALDSVTEHRVQDALASLNCTRIVIAHRLSTIRKADLILVMEHGHIVEQGRHETLVQQDGAYARLVAAQL</sequence>
<evidence type="ECO:0000259" key="13">
    <source>
        <dbReference type="PROSITE" id="PS50990"/>
    </source>
</evidence>
<keyword evidence="6" id="KW-0378">Hydrolase</keyword>
<feature type="domain" description="Peptidase C39" evidence="13">
    <location>
        <begin position="33"/>
        <end position="152"/>
    </location>
</feature>
<dbReference type="AlphaFoldDB" id="A0A3A8QDD0"/>
<dbReference type="InterPro" id="IPR039421">
    <property type="entry name" value="Type_1_exporter"/>
</dbReference>
<dbReference type="SMART" id="SM00382">
    <property type="entry name" value="AAA"/>
    <property type="match status" value="1"/>
</dbReference>
<feature type="transmembrane region" description="Helical" evidence="10">
    <location>
        <begin position="218"/>
        <end position="235"/>
    </location>
</feature>
<feature type="transmembrane region" description="Helical" evidence="10">
    <location>
        <begin position="185"/>
        <end position="206"/>
    </location>
</feature>
<evidence type="ECO:0000256" key="6">
    <source>
        <dbReference type="ARBA" id="ARBA00022801"/>
    </source>
</evidence>
<protein>
    <submittedName>
        <fullName evidence="14">Peptidase domain-containing ABC transporter</fullName>
    </submittedName>
</protein>
<dbReference type="PROSITE" id="PS50893">
    <property type="entry name" value="ABC_TRANSPORTER_2"/>
    <property type="match status" value="1"/>
</dbReference>
<evidence type="ECO:0000256" key="5">
    <source>
        <dbReference type="ARBA" id="ARBA00022741"/>
    </source>
</evidence>
<dbReference type="SUPFAM" id="SSF52540">
    <property type="entry name" value="P-loop containing nucleoside triphosphate hydrolases"/>
    <property type="match status" value="1"/>
</dbReference>
<dbReference type="InterPro" id="IPR011527">
    <property type="entry name" value="ABC1_TM_dom"/>
</dbReference>
<feature type="transmembrane region" description="Helical" evidence="10">
    <location>
        <begin position="435"/>
        <end position="456"/>
    </location>
</feature>
<dbReference type="GO" id="GO:0008233">
    <property type="term" value="F:peptidase activity"/>
    <property type="evidence" value="ECO:0007669"/>
    <property type="project" value="InterPro"/>
</dbReference>
<dbReference type="InterPro" id="IPR005074">
    <property type="entry name" value="Peptidase_C39"/>
</dbReference>
<dbReference type="InterPro" id="IPR003439">
    <property type="entry name" value="ABC_transporter-like_ATP-bd"/>
</dbReference>
<dbReference type="GO" id="GO:0005886">
    <property type="term" value="C:plasma membrane"/>
    <property type="evidence" value="ECO:0007669"/>
    <property type="project" value="UniProtKB-SubCell"/>
</dbReference>
<dbReference type="InterPro" id="IPR003593">
    <property type="entry name" value="AAA+_ATPase"/>
</dbReference>
<proteinExistence type="predicted"/>
<evidence type="ECO:0000313" key="15">
    <source>
        <dbReference type="Proteomes" id="UP000267003"/>
    </source>
</evidence>
<dbReference type="GO" id="GO:0015421">
    <property type="term" value="F:ABC-type oligopeptide transporter activity"/>
    <property type="evidence" value="ECO:0007669"/>
    <property type="project" value="TreeGrafter"/>
</dbReference>
<evidence type="ECO:0000256" key="8">
    <source>
        <dbReference type="ARBA" id="ARBA00022989"/>
    </source>
</evidence>
<keyword evidence="3" id="KW-1003">Cell membrane</keyword>
<dbReference type="PROSITE" id="PS50990">
    <property type="entry name" value="PEPTIDASE_C39"/>
    <property type="match status" value="1"/>
</dbReference>
<organism evidence="14 15">
    <name type="scientific">Corallococcus aberystwythensis</name>
    <dbReference type="NCBI Taxonomy" id="2316722"/>
    <lineage>
        <taxon>Bacteria</taxon>
        <taxon>Pseudomonadati</taxon>
        <taxon>Myxococcota</taxon>
        <taxon>Myxococcia</taxon>
        <taxon>Myxococcales</taxon>
        <taxon>Cystobacterineae</taxon>
        <taxon>Myxococcaceae</taxon>
        <taxon>Corallococcus</taxon>
    </lineage>
</organism>
<name>A0A3A8QDD0_9BACT</name>
<evidence type="ECO:0000259" key="11">
    <source>
        <dbReference type="PROSITE" id="PS50893"/>
    </source>
</evidence>
<dbReference type="PANTHER" id="PTHR43394:SF1">
    <property type="entry name" value="ATP-BINDING CASSETTE SUB-FAMILY B MEMBER 10, MITOCHONDRIAL"/>
    <property type="match status" value="1"/>
</dbReference>
<keyword evidence="9 10" id="KW-0472">Membrane</keyword>
<dbReference type="Gene3D" id="3.90.70.10">
    <property type="entry name" value="Cysteine proteinases"/>
    <property type="match status" value="1"/>
</dbReference>
<gene>
    <name evidence="14" type="ORF">D7W81_15885</name>
</gene>
<dbReference type="InterPro" id="IPR027417">
    <property type="entry name" value="P-loop_NTPase"/>
</dbReference>
<comment type="subcellular location">
    <subcellularLocation>
        <location evidence="1">Cell membrane</location>
        <topology evidence="1">Multi-pass membrane protein</topology>
    </subcellularLocation>
</comment>
<comment type="caution">
    <text evidence="14">The sequence shown here is derived from an EMBL/GenBank/DDBJ whole genome shotgun (WGS) entry which is preliminary data.</text>
</comment>